<feature type="domain" description="Integrase catalytic" evidence="2">
    <location>
        <begin position="239"/>
        <end position="442"/>
    </location>
</feature>
<evidence type="ECO:0000256" key="1">
    <source>
        <dbReference type="SAM" id="MobiDB-lite"/>
    </source>
</evidence>
<name>A0A1N6D539_9GAMM</name>
<reference evidence="3 10" key="3">
    <citation type="submission" date="2020-02" db="EMBL/GenBank/DDBJ databases">
        <title>Complete Genome Sequence of Halomonas meridiana strain BAA-801, Isolated from Deep Sea Thermal Vent.</title>
        <authorList>
            <person name="Takahashi Y."/>
            <person name="Takahashi H."/>
            <person name="Galipon J."/>
            <person name="Arakawa K."/>
        </authorList>
    </citation>
    <scope>NUCLEOTIDE SEQUENCE [LARGE SCALE GENOMIC DNA]</scope>
    <source>
        <strain evidence="3 10">Slthf1</strain>
    </source>
</reference>
<dbReference type="GeneID" id="97275784"/>
<dbReference type="Gene3D" id="3.30.420.10">
    <property type="entry name" value="Ribonuclease H-like superfamily/Ribonuclease H"/>
    <property type="match status" value="1"/>
</dbReference>
<protein>
    <submittedName>
        <fullName evidence="3 6">Transposase</fullName>
    </submittedName>
</protein>
<evidence type="ECO:0000313" key="4">
    <source>
        <dbReference type="EMBL" id="BCB72250.1"/>
    </source>
</evidence>
<dbReference type="SUPFAM" id="SSF53098">
    <property type="entry name" value="Ribonuclease H-like"/>
    <property type="match status" value="1"/>
</dbReference>
<sequence length="642" mass="72839">MNNHRGSATEPNNGVAQTRQHLQIMVGEQVQKDGTVYRISQVLDFETVIGIAVESGRSCPLRIKELAPLNSGSVSPEQDMSEIGDTDWREAEHRFSIIKPLVDRHTVGRDAAEERAKQTGVDTATIYRWLKRYKATGSVLALIPQKPGWKKGKSRIPAHAEAVIQEVIKEVYLTLQRPSAQKAVQEVMRRCHERRIDPPSPGTVRARLRDIPERDRLRGHGFRDKAINKFQPAAGKFPNADYPLAVMQIDHTPADIILVDDVYRKPIGRPWITLAMDVFTRMVTGYYLSFDPPSETSVGMCVAHSMLPKDEWLLLHNVEAEWPVWGTPATIHVDNGPDFRSETFRRSCLAYGVNLEFRPVKQPRYGGHIERVLGSLLKEIHNLPGTTFSSIKEKEGYDPEKHAAMTKSEFEEWLVTLICKVYHQRLHSGIGMSPMKKWEIGVFGNADVQGVGLAPRPADRLSVLLDFLPSFQRTIQTFGVTIDGINYYDEALRPWINAKDPDMPDKKRTFVFRRDPRDISVIWFKDPELGHYFRVPFANLALPSMSVWEYAQAKARLRQEGRNSVNETEILRAISELRTHVEESQARTKRSRRQAQRRKEHEKKVTPADPLLHAPSTAAPKETPAQGDGLLTGDIDVNWDIA</sequence>
<organism evidence="6 7">
    <name type="scientific">Vreelandella aquamarina</name>
    <dbReference type="NCBI Taxonomy" id="77097"/>
    <lineage>
        <taxon>Bacteria</taxon>
        <taxon>Pseudomonadati</taxon>
        <taxon>Pseudomonadota</taxon>
        <taxon>Gammaproteobacteria</taxon>
        <taxon>Oceanospirillales</taxon>
        <taxon>Halomonadaceae</taxon>
        <taxon>Vreelandella</taxon>
    </lineage>
</organism>
<evidence type="ECO:0000313" key="10">
    <source>
        <dbReference type="Proteomes" id="UP000503197"/>
    </source>
</evidence>
<dbReference type="SUPFAM" id="SSF46689">
    <property type="entry name" value="Homeodomain-like"/>
    <property type="match status" value="1"/>
</dbReference>
<evidence type="ECO:0000313" key="8">
    <source>
        <dbReference type="Proteomes" id="UP000199493"/>
    </source>
</evidence>
<dbReference type="GO" id="GO:0003676">
    <property type="term" value="F:nucleic acid binding"/>
    <property type="evidence" value="ECO:0007669"/>
    <property type="project" value="InterPro"/>
</dbReference>
<evidence type="ECO:0000313" key="7">
    <source>
        <dbReference type="Proteomes" id="UP000185024"/>
    </source>
</evidence>
<gene>
    <name evidence="4" type="ORF">HMEPL2_26010</name>
    <name evidence="3" type="ORF">HMSLTHF_01410</name>
    <name evidence="5" type="ORF">SAMN04490369_100366</name>
    <name evidence="6" type="ORF">SAMN05878438_3424</name>
</gene>
<feature type="compositionally biased region" description="Basic and acidic residues" evidence="1">
    <location>
        <begin position="597"/>
        <end position="606"/>
    </location>
</feature>
<dbReference type="EMBL" id="FSQX01000001">
    <property type="protein sequence ID" value="SIN77762.1"/>
    <property type="molecule type" value="Genomic_DNA"/>
</dbReference>
<dbReference type="Pfam" id="PF09299">
    <property type="entry name" value="Mu-transpos_C"/>
    <property type="match status" value="1"/>
</dbReference>
<dbReference type="EMBL" id="AP022821">
    <property type="protein sequence ID" value="BCA90366.1"/>
    <property type="molecule type" value="Genomic_DNA"/>
</dbReference>
<dbReference type="Proteomes" id="UP000503197">
    <property type="component" value="Chromosome"/>
</dbReference>
<evidence type="ECO:0000259" key="2">
    <source>
        <dbReference type="PROSITE" id="PS50994"/>
    </source>
</evidence>
<evidence type="ECO:0000313" key="5">
    <source>
        <dbReference type="EMBL" id="SEN13708.1"/>
    </source>
</evidence>
<dbReference type="Proteomes" id="UP000199493">
    <property type="component" value="Unassembled WGS sequence"/>
</dbReference>
<proteinExistence type="predicted"/>
<reference evidence="5 8" key="1">
    <citation type="submission" date="2016-10" db="EMBL/GenBank/DDBJ databases">
        <authorList>
            <person name="de Groot N.N."/>
        </authorList>
    </citation>
    <scope>NUCLEOTIDE SEQUENCE [LARGE SCALE GENOMIC DNA]</scope>
    <source>
        <strain evidence="5 8">558</strain>
    </source>
</reference>
<evidence type="ECO:0000313" key="6">
    <source>
        <dbReference type="EMBL" id="SIN77762.1"/>
    </source>
</evidence>
<dbReference type="InterPro" id="IPR009057">
    <property type="entry name" value="Homeodomain-like_sf"/>
</dbReference>
<dbReference type="EMBL" id="AP022869">
    <property type="protein sequence ID" value="BCB72250.1"/>
    <property type="molecule type" value="Genomic_DNA"/>
</dbReference>
<dbReference type="STRING" id="77097.SAMN04490369_100366"/>
<accession>A0A1N6D539</accession>
<reference evidence="4 9" key="4">
    <citation type="submission" date="2020-03" db="EMBL/GenBank/DDBJ databases">
        <title>Complete Genome Sequence of Halomonas meridiana strain Eplume2, isolated from hydrothermal-plume in the north east Pacific Ocean.</title>
        <authorList>
            <person name="Kurihara Y."/>
            <person name="Kawai S."/>
            <person name="Sakai A."/>
            <person name="Galipon J."/>
            <person name="Arakawa K."/>
        </authorList>
    </citation>
    <scope>NUCLEOTIDE SEQUENCE [LARGE SCALE GENOMIC DNA]</scope>
    <source>
        <strain evidence="4 9">Eplume2</strain>
    </source>
</reference>
<dbReference type="InterPro" id="IPR015378">
    <property type="entry name" value="Transposase-like_Mu_C"/>
</dbReference>
<evidence type="ECO:0000313" key="3">
    <source>
        <dbReference type="EMBL" id="BCA90366.1"/>
    </source>
</evidence>
<reference evidence="6 7" key="2">
    <citation type="submission" date="2016-11" db="EMBL/GenBank/DDBJ databases">
        <authorList>
            <person name="Jaros S."/>
            <person name="Januszkiewicz K."/>
            <person name="Wedrychowicz H."/>
        </authorList>
    </citation>
    <scope>NUCLEOTIDE SEQUENCE [LARGE SCALE GENOMIC DNA]</scope>
    <source>
        <strain evidence="6 7">ACAM 239</strain>
    </source>
</reference>
<dbReference type="Proteomes" id="UP000501053">
    <property type="component" value="Chromosome"/>
</dbReference>
<dbReference type="AlphaFoldDB" id="A0A1N6D539"/>
<keyword evidence="9" id="KW-1185">Reference proteome</keyword>
<feature type="region of interest" description="Disordered" evidence="1">
    <location>
        <begin position="582"/>
        <end position="632"/>
    </location>
</feature>
<feature type="compositionally biased region" description="Basic residues" evidence="1">
    <location>
        <begin position="587"/>
        <end position="596"/>
    </location>
</feature>
<dbReference type="InterPro" id="IPR001584">
    <property type="entry name" value="Integrase_cat-core"/>
</dbReference>
<dbReference type="RefSeq" id="WP_062360467.1">
    <property type="nucleotide sequence ID" value="NZ_AP022821.1"/>
</dbReference>
<accession>A0A1H8E4J7</accession>
<dbReference type="Proteomes" id="UP000185024">
    <property type="component" value="Unassembled WGS sequence"/>
</dbReference>
<dbReference type="InterPro" id="IPR012337">
    <property type="entry name" value="RNaseH-like_sf"/>
</dbReference>
<dbReference type="EMBL" id="FODB01000003">
    <property type="protein sequence ID" value="SEN13708.1"/>
    <property type="molecule type" value="Genomic_DNA"/>
</dbReference>
<dbReference type="PROSITE" id="PS50994">
    <property type="entry name" value="INTEGRASE"/>
    <property type="match status" value="1"/>
</dbReference>
<dbReference type="GO" id="GO:0015074">
    <property type="term" value="P:DNA integration"/>
    <property type="evidence" value="ECO:0007669"/>
    <property type="project" value="InterPro"/>
</dbReference>
<evidence type="ECO:0000313" key="9">
    <source>
        <dbReference type="Proteomes" id="UP000501053"/>
    </source>
</evidence>
<dbReference type="InterPro" id="IPR036397">
    <property type="entry name" value="RNaseH_sf"/>
</dbReference>